<dbReference type="InterPro" id="IPR000055">
    <property type="entry name" value="Restrct_endonuc_typeI_TRD"/>
</dbReference>
<dbReference type="OrthoDB" id="5322524at2"/>
<name>A0A4U8T840_9HELI</name>
<keyword evidence="5" id="KW-0540">Nuclease</keyword>
<comment type="caution">
    <text evidence="5">The sequence shown here is derived from an EMBL/GenBank/DDBJ whole genome shotgun (WGS) entry which is preliminary data.</text>
</comment>
<dbReference type="Gene3D" id="3.90.220.20">
    <property type="entry name" value="DNA methylase specificity domains"/>
    <property type="match status" value="2"/>
</dbReference>
<dbReference type="GO" id="GO:0009307">
    <property type="term" value="P:DNA restriction-modification system"/>
    <property type="evidence" value="ECO:0007669"/>
    <property type="project" value="UniProtKB-KW"/>
</dbReference>
<dbReference type="Proteomes" id="UP000029733">
    <property type="component" value="Unassembled WGS sequence"/>
</dbReference>
<comment type="similarity">
    <text evidence="1">Belongs to the type-I restriction system S methylase family.</text>
</comment>
<gene>
    <name evidence="5" type="ORF">LS71_007700</name>
</gene>
<dbReference type="RefSeq" id="WP_138109899.1">
    <property type="nucleotide sequence ID" value="NZ_JRPR02000007.1"/>
</dbReference>
<evidence type="ECO:0000256" key="3">
    <source>
        <dbReference type="ARBA" id="ARBA00023125"/>
    </source>
</evidence>
<organism evidence="5 6">
    <name type="scientific">Helicobacter jaachi</name>
    <dbReference type="NCBI Taxonomy" id="1677920"/>
    <lineage>
        <taxon>Bacteria</taxon>
        <taxon>Pseudomonadati</taxon>
        <taxon>Campylobacterota</taxon>
        <taxon>Epsilonproteobacteria</taxon>
        <taxon>Campylobacterales</taxon>
        <taxon>Helicobacteraceae</taxon>
        <taxon>Helicobacter</taxon>
    </lineage>
</organism>
<evidence type="ECO:0000259" key="4">
    <source>
        <dbReference type="Pfam" id="PF01420"/>
    </source>
</evidence>
<proteinExistence type="inferred from homology"/>
<dbReference type="AlphaFoldDB" id="A0A4U8T840"/>
<evidence type="ECO:0000313" key="6">
    <source>
        <dbReference type="Proteomes" id="UP000029733"/>
    </source>
</evidence>
<feature type="domain" description="Type I restriction modification DNA specificity" evidence="4">
    <location>
        <begin position="275"/>
        <end position="441"/>
    </location>
</feature>
<dbReference type="GO" id="GO:0003677">
    <property type="term" value="F:DNA binding"/>
    <property type="evidence" value="ECO:0007669"/>
    <property type="project" value="UniProtKB-KW"/>
</dbReference>
<keyword evidence="2" id="KW-0680">Restriction system</keyword>
<evidence type="ECO:0000256" key="1">
    <source>
        <dbReference type="ARBA" id="ARBA00010923"/>
    </source>
</evidence>
<sequence>MGSKQYFKITRRLKSPFLASPHLQELESRFYANGGWFKKFALGELFEVKSNPQLNKDSFQFNENAKYPYFTRTCLNNGIAGYVEYLDEEHKIKGNSIAVGMLGMQFFYMQKDFYAGQFTKTIYPKFNPFNVKIAHYFIVLLNKNSPKFLSVLVRDFEKNFNATCVSIPVHKNGEIAFDFMESYIKELEIERVREVEFEQKIELKAYLQATNLKDYTLTESEINAINIFNALDSKTNGGGGKSRLDSIESITPKDSINIKDSIVSIKNTESTHAIKWQEFKIAGLFDVIELKKLNPLDSREFRAKEQDKLHSIPAVVAKVGNNGVMYYVSKNDYETARNKIVIIADGAVASGLVYYHEKEFTILHNAYAVTLKFNEFEKRNICLFFVAALQKGIFELFNYENKPTWNKVKEKFIILPVHKKGEIAFDFMESFIKAIQKEVIKNVVLYNDKKLNAYHHAIK</sequence>
<reference evidence="5 6" key="1">
    <citation type="journal article" date="2014" name="Genome Announc.">
        <title>Draft genome sequences of eight enterohepatic helicobacter species isolated from both laboratory and wild rodents.</title>
        <authorList>
            <person name="Sheh A."/>
            <person name="Shen Z."/>
            <person name="Fox J.G."/>
        </authorList>
    </citation>
    <scope>NUCLEOTIDE SEQUENCE [LARGE SCALE GENOMIC DNA]</scope>
    <source>
        <strain evidence="5 6">MIT 09-6949</strain>
    </source>
</reference>
<evidence type="ECO:0000256" key="2">
    <source>
        <dbReference type="ARBA" id="ARBA00022747"/>
    </source>
</evidence>
<dbReference type="InterPro" id="IPR044946">
    <property type="entry name" value="Restrct_endonuc_typeI_TRD_sf"/>
</dbReference>
<dbReference type="STRING" id="1677920.LS71_08970"/>
<dbReference type="SUPFAM" id="SSF116734">
    <property type="entry name" value="DNA methylase specificity domain"/>
    <property type="match status" value="1"/>
</dbReference>
<dbReference type="GO" id="GO:0004519">
    <property type="term" value="F:endonuclease activity"/>
    <property type="evidence" value="ECO:0007669"/>
    <property type="project" value="UniProtKB-KW"/>
</dbReference>
<dbReference type="Pfam" id="PF01420">
    <property type="entry name" value="Methylase_S"/>
    <property type="match status" value="2"/>
</dbReference>
<evidence type="ECO:0000313" key="5">
    <source>
        <dbReference type="EMBL" id="TLD95718.1"/>
    </source>
</evidence>
<protein>
    <submittedName>
        <fullName evidence="5">Type I restriction endonuclease subunit R</fullName>
    </submittedName>
</protein>
<feature type="domain" description="Type I restriction modification DNA specificity" evidence="4">
    <location>
        <begin position="37"/>
        <end position="192"/>
    </location>
</feature>
<keyword evidence="3" id="KW-0238">DNA-binding</keyword>
<keyword evidence="6" id="KW-1185">Reference proteome</keyword>
<keyword evidence="5" id="KW-0378">Hydrolase</keyword>
<keyword evidence="5" id="KW-0255">Endonuclease</keyword>
<dbReference type="EMBL" id="JRPR02000007">
    <property type="protein sequence ID" value="TLD95718.1"/>
    <property type="molecule type" value="Genomic_DNA"/>
</dbReference>
<accession>A0A4U8T840</accession>